<protein>
    <recommendedName>
        <fullName evidence="8">PKD domain-containing protein</fullName>
    </recommendedName>
</protein>
<dbReference type="SUPFAM" id="SSF49299">
    <property type="entry name" value="PKD domain"/>
    <property type="match status" value="2"/>
</dbReference>
<comment type="similarity">
    <text evidence="2">Belongs to the VPS10-related sortilin family. SORCS subfamily.</text>
</comment>
<evidence type="ECO:0000313" key="9">
    <source>
        <dbReference type="EMBL" id="KAL3865126.1"/>
    </source>
</evidence>
<reference evidence="9 10" key="1">
    <citation type="submission" date="2024-11" db="EMBL/GenBank/DDBJ databases">
        <title>Chromosome-level genome assembly of the freshwater bivalve Anodonta woodiana.</title>
        <authorList>
            <person name="Chen X."/>
        </authorList>
    </citation>
    <scope>NUCLEOTIDE SEQUENCE [LARGE SCALE GENOMIC DNA]</scope>
    <source>
        <strain evidence="9">MN2024</strain>
        <tissue evidence="9">Gills</tissue>
    </source>
</reference>
<dbReference type="Gene3D" id="2.10.70.80">
    <property type="match status" value="1"/>
</dbReference>
<name>A0ABD3VUJ9_SINWO</name>
<proteinExistence type="inferred from homology"/>
<dbReference type="Gene3D" id="2.130.10.10">
    <property type="entry name" value="YVTN repeat-like/Quinoprotein amine dehydrogenase"/>
    <property type="match status" value="1"/>
</dbReference>
<organism evidence="9 10">
    <name type="scientific">Sinanodonta woodiana</name>
    <name type="common">Chinese pond mussel</name>
    <name type="synonym">Anodonta woodiana</name>
    <dbReference type="NCBI Taxonomy" id="1069815"/>
    <lineage>
        <taxon>Eukaryota</taxon>
        <taxon>Metazoa</taxon>
        <taxon>Spiralia</taxon>
        <taxon>Lophotrochozoa</taxon>
        <taxon>Mollusca</taxon>
        <taxon>Bivalvia</taxon>
        <taxon>Autobranchia</taxon>
        <taxon>Heteroconchia</taxon>
        <taxon>Palaeoheterodonta</taxon>
        <taxon>Unionida</taxon>
        <taxon>Unionoidea</taxon>
        <taxon>Unionidae</taxon>
        <taxon>Unioninae</taxon>
        <taxon>Sinanodonta</taxon>
    </lineage>
</organism>
<dbReference type="InterPro" id="IPR031777">
    <property type="entry name" value="Sortilin_C"/>
</dbReference>
<sequence>MANENNVVTSVHSIIIFFYLLSFSDGRIYRHALEKSQNEIWISKHVHGDNTVKRRFIRELTPLEPKKRDSGVLVNEKSSNLSTNQFYLGDSQHNQAIVHWSGVKNNTVFVLTTLSSPTGDLTESMLWRSTDYGINFQKVNLSESAIISSMQTSKVKRSKVILTDTTNKMVHITEDTGETWSSSHLDFKPSRLVLHPSMADWILAYSLPQLKLYVSNDFGRSWRMLQDHVTERFYWAVPGQDVNLLTVHMEIQDFMGTAHYRSCIVPNCDDNTHDTAIGTIELFSLIVENQYIFVQKPGELKELYVSYNRGPFKKSYFPVPHIPQDYNIISTEENQVFLVVDHTTDIANLYLSDVTGQYYTLSLENVMGMRIPGSYIMDMHHVQGIPGVYIVNKFTKPRGEEGAFTQTQTVITFDMGGHWDLIPAPNNSRAACKNQTNCYLHFHLGATNRFFYIPFVISKDAAPGLIVAHGMVGEFLTLETQVFISSDAGLSWFEAPFHGNYKLNLLDQGGAITAIIDDPDSKTNEVHFSCTEGATWETHQFASREIHVNGVVNEPGINTLIVSILGHTTDVSSGWLVARLDFSSVLTRQCDSSDYTIWSPTFRKTRPTPTGSQCILGQEIILEKKISTARCYYGSDYKRVKSTTSCQCQREDFQCDFGYILSGTNTCEMASWFNTDMVEVQCVNEVYNKSSGYRKMAANACRGGSVALYESKETQCPDLAPKGLRLETEKWYIHIPSQSNITFHVSQEMDFESRRIVTRHNPAVDELYSWKKTNYSWDFGDGSALKTIQGFQNASRMVHMYQQPGQYNVTVTASNSKGSSKASITIQVEDVISAVLVEIPWGAQTGRKTYFNVTILGANNKTFIQPEHVHYAWIFENKVLGLMRALTWQDKMYEIFTKAGVYTLTLEVYNSVSSIFYTQLIHVYDDITTVRLNISPEINSYNISNLQIRQALVGIFSQNVAQILEVPRSRLTITIQPIKPVVVDVTVLPAKPPSKNETEEEDTDKVVDMLIHQARQKYLYFPLFTRNDFIKIVDAEIVRFDDENTEKNTDKNSNSISAAYIIIPVVLATVIIVIIVICHYKKRIGNRQRYSLILTRRMEDQNLVDDDPPLNIETELVIPENHSQDRDGDIGSNQQPQVVITMAQNNHSSQSSETKEC</sequence>
<dbReference type="InterPro" id="IPR006581">
    <property type="entry name" value="VPS10"/>
</dbReference>
<dbReference type="Pfam" id="PF00801">
    <property type="entry name" value="PKD"/>
    <property type="match status" value="1"/>
</dbReference>
<dbReference type="PANTHER" id="PTHR12106:SF47">
    <property type="entry name" value="VPS10 DOMAIN-CONTAINING RECEPTOR SORCS3-LIKE"/>
    <property type="match status" value="1"/>
</dbReference>
<dbReference type="GO" id="GO:0016020">
    <property type="term" value="C:membrane"/>
    <property type="evidence" value="ECO:0007669"/>
    <property type="project" value="UniProtKB-SubCell"/>
</dbReference>
<dbReference type="InterPro" id="IPR050310">
    <property type="entry name" value="VPS10-sortilin"/>
</dbReference>
<dbReference type="PROSITE" id="PS50093">
    <property type="entry name" value="PKD"/>
    <property type="match status" value="1"/>
</dbReference>
<dbReference type="Gene3D" id="3.30.60.270">
    <property type="match status" value="1"/>
</dbReference>
<dbReference type="SUPFAM" id="SSF110296">
    <property type="entry name" value="Oligoxyloglucan reducing end-specific cellobiohydrolase"/>
    <property type="match status" value="1"/>
</dbReference>
<evidence type="ECO:0000256" key="3">
    <source>
        <dbReference type="ARBA" id="ARBA00022737"/>
    </source>
</evidence>
<dbReference type="InterPro" id="IPR035986">
    <property type="entry name" value="PKD_dom_sf"/>
</dbReference>
<evidence type="ECO:0000256" key="4">
    <source>
        <dbReference type="ARBA" id="ARBA00023136"/>
    </source>
</evidence>
<feature type="region of interest" description="Disordered" evidence="6">
    <location>
        <begin position="1119"/>
        <end position="1157"/>
    </location>
</feature>
<keyword evidence="10" id="KW-1185">Reference proteome</keyword>
<dbReference type="Gene3D" id="2.60.40.10">
    <property type="entry name" value="Immunoglobulins"/>
    <property type="match status" value="1"/>
</dbReference>
<dbReference type="InterPro" id="IPR015943">
    <property type="entry name" value="WD40/YVTN_repeat-like_dom_sf"/>
</dbReference>
<evidence type="ECO:0000259" key="8">
    <source>
        <dbReference type="PROSITE" id="PS50093"/>
    </source>
</evidence>
<evidence type="ECO:0000256" key="1">
    <source>
        <dbReference type="ARBA" id="ARBA00004479"/>
    </source>
</evidence>
<feature type="transmembrane region" description="Helical" evidence="7">
    <location>
        <begin position="1058"/>
        <end position="1080"/>
    </location>
</feature>
<dbReference type="SMART" id="SM00602">
    <property type="entry name" value="VPS10"/>
    <property type="match status" value="1"/>
</dbReference>
<accession>A0ABD3VUJ9</accession>
<evidence type="ECO:0000256" key="2">
    <source>
        <dbReference type="ARBA" id="ARBA00010818"/>
    </source>
</evidence>
<dbReference type="Pfam" id="PF15902">
    <property type="entry name" value="Sortilin-Vps10"/>
    <property type="match status" value="1"/>
</dbReference>
<evidence type="ECO:0000256" key="5">
    <source>
        <dbReference type="ARBA" id="ARBA00023180"/>
    </source>
</evidence>
<dbReference type="InterPro" id="IPR022409">
    <property type="entry name" value="PKD/Chitinase_dom"/>
</dbReference>
<gene>
    <name evidence="9" type="ORF">ACJMK2_006755</name>
</gene>
<keyword evidence="7" id="KW-0812">Transmembrane</keyword>
<dbReference type="EMBL" id="JBJQND010000010">
    <property type="protein sequence ID" value="KAL3865126.1"/>
    <property type="molecule type" value="Genomic_DNA"/>
</dbReference>
<evidence type="ECO:0000313" key="10">
    <source>
        <dbReference type="Proteomes" id="UP001634394"/>
    </source>
</evidence>
<keyword evidence="7" id="KW-1133">Transmembrane helix</keyword>
<evidence type="ECO:0000256" key="7">
    <source>
        <dbReference type="SAM" id="Phobius"/>
    </source>
</evidence>
<dbReference type="AlphaFoldDB" id="A0ABD3VUJ9"/>
<feature type="domain" description="PKD" evidence="8">
    <location>
        <begin position="775"/>
        <end position="835"/>
    </location>
</feature>
<dbReference type="SMART" id="SM00089">
    <property type="entry name" value="PKD"/>
    <property type="match status" value="1"/>
</dbReference>
<dbReference type="PANTHER" id="PTHR12106">
    <property type="entry name" value="SORTILIN RELATED"/>
    <property type="match status" value="1"/>
</dbReference>
<comment type="caution">
    <text evidence="9">The sequence shown here is derived from an EMBL/GenBank/DDBJ whole genome shotgun (WGS) entry which is preliminary data.</text>
</comment>
<dbReference type="CDD" id="cd00146">
    <property type="entry name" value="PKD"/>
    <property type="match status" value="1"/>
</dbReference>
<keyword evidence="3" id="KW-0677">Repeat</keyword>
<dbReference type="InterPro" id="IPR031778">
    <property type="entry name" value="Sortilin_N"/>
</dbReference>
<feature type="compositionally biased region" description="Polar residues" evidence="6">
    <location>
        <begin position="1131"/>
        <end position="1157"/>
    </location>
</feature>
<keyword evidence="5" id="KW-0325">Glycoprotein</keyword>
<dbReference type="InterPro" id="IPR013783">
    <property type="entry name" value="Ig-like_fold"/>
</dbReference>
<dbReference type="Pfam" id="PF15901">
    <property type="entry name" value="Sortilin_C"/>
    <property type="match status" value="1"/>
</dbReference>
<evidence type="ECO:0000256" key="6">
    <source>
        <dbReference type="SAM" id="MobiDB-lite"/>
    </source>
</evidence>
<dbReference type="Proteomes" id="UP001634394">
    <property type="component" value="Unassembled WGS sequence"/>
</dbReference>
<dbReference type="InterPro" id="IPR000601">
    <property type="entry name" value="PKD_dom"/>
</dbReference>
<keyword evidence="4 7" id="KW-0472">Membrane</keyword>
<comment type="subcellular location">
    <subcellularLocation>
        <location evidence="1">Membrane</location>
        <topology evidence="1">Single-pass type I membrane protein</topology>
    </subcellularLocation>
</comment>